<dbReference type="InterPro" id="IPR051052">
    <property type="entry name" value="Diverse_substrate_MTase"/>
</dbReference>
<dbReference type="EMBL" id="JBHFQA010000019">
    <property type="protein sequence ID" value="KAL2082662.1"/>
    <property type="molecule type" value="Genomic_DNA"/>
</dbReference>
<accession>A0ABD1J687</accession>
<name>A0ABD1J687_9TELE</name>
<proteinExistence type="predicted"/>
<evidence type="ECO:0000313" key="3">
    <source>
        <dbReference type="Proteomes" id="UP001591681"/>
    </source>
</evidence>
<dbReference type="FunFam" id="3.40.50.150:FF:000370">
    <property type="entry name" value="Si:ch211-93g23.2"/>
    <property type="match status" value="1"/>
</dbReference>
<dbReference type="SUPFAM" id="SSF53335">
    <property type="entry name" value="S-adenosyl-L-methionine-dependent methyltransferases"/>
    <property type="match status" value="1"/>
</dbReference>
<dbReference type="Pfam" id="PF08241">
    <property type="entry name" value="Methyltransf_11"/>
    <property type="match status" value="1"/>
</dbReference>
<keyword evidence="3" id="KW-1185">Reference proteome</keyword>
<reference evidence="2 3" key="1">
    <citation type="submission" date="2024-09" db="EMBL/GenBank/DDBJ databases">
        <title>A chromosome-level genome assembly of Gray's grenadier anchovy, Coilia grayii.</title>
        <authorList>
            <person name="Fu Z."/>
        </authorList>
    </citation>
    <scope>NUCLEOTIDE SEQUENCE [LARGE SCALE GENOMIC DNA]</scope>
    <source>
        <strain evidence="2">G4</strain>
        <tissue evidence="2">Muscle</tissue>
    </source>
</reference>
<dbReference type="PANTHER" id="PTHR44942">
    <property type="entry name" value="METHYLTRANSF_11 DOMAIN-CONTAINING PROTEIN"/>
    <property type="match status" value="1"/>
</dbReference>
<gene>
    <name evidence="2" type="ORF">ACEWY4_022480</name>
</gene>
<sequence length="271" mass="30863">MSIRLFEGKEHALYYWKYRISPSQDIINIILTFLQKHRSPPFGLAVDVGCGSGQGTVLLGPHFSEVVGTDVSPAQLNMAMQHSTAHNITYRECPAEKLSMENATVDLVTTIAAFHWFDHPCFLKEVDRILKPQGCLVLLDYSIIMELSYGHCSETLNDICKELYAALMPYRNPYLGDSSLDLYKRTYNTLEYPVKEWHENLWVRKTVPLSHYIGMIESLSNYQAMLREDPEKAKQLSLDTTERLVKAMGVASEDTEVLLSVRYYGLLACKP</sequence>
<evidence type="ECO:0000313" key="2">
    <source>
        <dbReference type="EMBL" id="KAL2082662.1"/>
    </source>
</evidence>
<dbReference type="CDD" id="cd02440">
    <property type="entry name" value="AdoMet_MTases"/>
    <property type="match status" value="1"/>
</dbReference>
<comment type="caution">
    <text evidence="2">The sequence shown here is derived from an EMBL/GenBank/DDBJ whole genome shotgun (WGS) entry which is preliminary data.</text>
</comment>
<evidence type="ECO:0000259" key="1">
    <source>
        <dbReference type="Pfam" id="PF08241"/>
    </source>
</evidence>
<protein>
    <recommendedName>
        <fullName evidence="1">Methyltransferase type 11 domain-containing protein</fullName>
    </recommendedName>
</protein>
<dbReference type="InterPro" id="IPR029063">
    <property type="entry name" value="SAM-dependent_MTases_sf"/>
</dbReference>
<organism evidence="2 3">
    <name type="scientific">Coilia grayii</name>
    <name type="common">Gray's grenadier anchovy</name>
    <dbReference type="NCBI Taxonomy" id="363190"/>
    <lineage>
        <taxon>Eukaryota</taxon>
        <taxon>Metazoa</taxon>
        <taxon>Chordata</taxon>
        <taxon>Craniata</taxon>
        <taxon>Vertebrata</taxon>
        <taxon>Euteleostomi</taxon>
        <taxon>Actinopterygii</taxon>
        <taxon>Neopterygii</taxon>
        <taxon>Teleostei</taxon>
        <taxon>Clupei</taxon>
        <taxon>Clupeiformes</taxon>
        <taxon>Clupeoidei</taxon>
        <taxon>Engraulidae</taxon>
        <taxon>Coilinae</taxon>
        <taxon>Coilia</taxon>
    </lineage>
</organism>
<dbReference type="PANTHER" id="PTHR44942:SF9">
    <property type="entry name" value="NOVEL PROTEIN-RELATED"/>
    <property type="match status" value="1"/>
</dbReference>
<dbReference type="Proteomes" id="UP001591681">
    <property type="component" value="Unassembled WGS sequence"/>
</dbReference>
<dbReference type="AlphaFoldDB" id="A0ABD1J687"/>
<dbReference type="Gene3D" id="3.40.50.150">
    <property type="entry name" value="Vaccinia Virus protein VP39"/>
    <property type="match status" value="1"/>
</dbReference>
<feature type="domain" description="Methyltransferase type 11" evidence="1">
    <location>
        <begin position="46"/>
        <end position="137"/>
    </location>
</feature>
<dbReference type="InterPro" id="IPR013216">
    <property type="entry name" value="Methyltransf_11"/>
</dbReference>